<accession>A0A0J1HB92</accession>
<dbReference type="Proteomes" id="UP000036097">
    <property type="component" value="Unassembled WGS sequence"/>
</dbReference>
<proteinExistence type="predicted"/>
<dbReference type="PANTHER" id="PTHR40072">
    <property type="entry name" value="MOLYBDOPTERIN-GUANINE DINUCLEOTIDE BIOSYNTHESIS ADAPTER PROTEIN-RELATED"/>
    <property type="match status" value="1"/>
</dbReference>
<dbReference type="GO" id="GO:0006777">
    <property type="term" value="P:Mo-molybdopterin cofactor biosynthetic process"/>
    <property type="evidence" value="ECO:0007669"/>
    <property type="project" value="InterPro"/>
</dbReference>
<feature type="domain" description="Molybdopterin-guanine dinucleotide biosynthesis protein B (MobB)" evidence="1">
    <location>
        <begin position="9"/>
        <end position="145"/>
    </location>
</feature>
<evidence type="ECO:0000313" key="3">
    <source>
        <dbReference type="Proteomes" id="UP000036097"/>
    </source>
</evidence>
<dbReference type="AlphaFoldDB" id="A0A0J1HB92"/>
<dbReference type="PATRIC" id="fig|1195763.3.peg.327"/>
<comment type="caution">
    <text evidence="2">The sequence shown here is derived from an EMBL/GenBank/DDBJ whole genome shotgun (WGS) entry which is preliminary data.</text>
</comment>
<organism evidence="2 3">
    <name type="scientific">Photobacterium aquae</name>
    <dbReference type="NCBI Taxonomy" id="1195763"/>
    <lineage>
        <taxon>Bacteria</taxon>
        <taxon>Pseudomonadati</taxon>
        <taxon>Pseudomonadota</taxon>
        <taxon>Gammaproteobacteria</taxon>
        <taxon>Vibrionales</taxon>
        <taxon>Vibrionaceae</taxon>
        <taxon>Photobacterium</taxon>
    </lineage>
</organism>
<dbReference type="InterPro" id="IPR027417">
    <property type="entry name" value="P-loop_NTPase"/>
</dbReference>
<dbReference type="SUPFAM" id="SSF52540">
    <property type="entry name" value="P-loop containing nucleoside triphosphate hydrolases"/>
    <property type="match status" value="1"/>
</dbReference>
<dbReference type="CDD" id="cd03116">
    <property type="entry name" value="MobB"/>
    <property type="match status" value="1"/>
</dbReference>
<dbReference type="Gene3D" id="3.40.50.300">
    <property type="entry name" value="P-loop containing nucleotide triphosphate hydrolases"/>
    <property type="match status" value="1"/>
</dbReference>
<dbReference type="EMBL" id="LDOT01000002">
    <property type="protein sequence ID" value="KLV08911.1"/>
    <property type="molecule type" value="Genomic_DNA"/>
</dbReference>
<name>A0A0J1HB92_9GAMM</name>
<dbReference type="PANTHER" id="PTHR40072:SF1">
    <property type="entry name" value="MOLYBDOPTERIN-GUANINE DINUCLEOTIDE BIOSYNTHESIS ADAPTER PROTEIN"/>
    <property type="match status" value="1"/>
</dbReference>
<dbReference type="InterPro" id="IPR052539">
    <property type="entry name" value="MGD_biosynthesis_adapter"/>
</dbReference>
<protein>
    <submittedName>
        <fullName evidence="2">Molybdopterin-guanine dinucleotide biosynthesis protein B</fullName>
    </submittedName>
</protein>
<dbReference type="STRING" id="1195763.ABT56_01510"/>
<reference evidence="2 3" key="1">
    <citation type="submission" date="2015-05" db="EMBL/GenBank/DDBJ databases">
        <title>Photobacterium galathea sp. nov.</title>
        <authorList>
            <person name="Machado H."/>
            <person name="Gram L."/>
        </authorList>
    </citation>
    <scope>NUCLEOTIDE SEQUENCE [LARGE SCALE GENOMIC DNA]</scope>
    <source>
        <strain evidence="2 3">CGMCC 1.12159</strain>
    </source>
</reference>
<evidence type="ECO:0000259" key="1">
    <source>
        <dbReference type="Pfam" id="PF03205"/>
    </source>
</evidence>
<dbReference type="RefSeq" id="WP_047877072.1">
    <property type="nucleotide sequence ID" value="NZ_LDOT01000002.1"/>
</dbReference>
<sequence>MTHLHMPAMLGFAGYSGSGKTTLLEQVIPRLKAHGLRLGIIKHSHHSIDPDKPGKDSYRLRHAGCAQTLLATKERHMLYFEYDHVERQEPTLDECLEQLKLNELDLVLVEGFRDQPFSKIEVFRPSYGKPLLFPNDPHIIAIATDGELNQEHSLPQLDLNQPEAITRYILDWMDNQ</sequence>
<dbReference type="GO" id="GO:0005525">
    <property type="term" value="F:GTP binding"/>
    <property type="evidence" value="ECO:0007669"/>
    <property type="project" value="InterPro"/>
</dbReference>
<evidence type="ECO:0000313" key="2">
    <source>
        <dbReference type="EMBL" id="KLV08911.1"/>
    </source>
</evidence>
<keyword evidence="3" id="KW-1185">Reference proteome</keyword>
<dbReference type="InterPro" id="IPR004435">
    <property type="entry name" value="MobB_dom"/>
</dbReference>
<dbReference type="Pfam" id="PF03205">
    <property type="entry name" value="MobB"/>
    <property type="match status" value="1"/>
</dbReference>
<gene>
    <name evidence="2" type="ORF">ABT56_01510</name>
</gene>
<dbReference type="NCBIfam" id="TIGR00176">
    <property type="entry name" value="mobB"/>
    <property type="match status" value="1"/>
</dbReference>